<dbReference type="AlphaFoldDB" id="A0A166KIP4"/>
<reference evidence="2 3" key="1">
    <citation type="journal article" date="2016" name="Mol. Biol. Evol.">
        <title>Comparative Genomics of Early-Diverging Mushroom-Forming Fungi Provides Insights into the Origins of Lignocellulose Decay Capabilities.</title>
        <authorList>
            <person name="Nagy L.G."/>
            <person name="Riley R."/>
            <person name="Tritt A."/>
            <person name="Adam C."/>
            <person name="Daum C."/>
            <person name="Floudas D."/>
            <person name="Sun H."/>
            <person name="Yadav J.S."/>
            <person name="Pangilinan J."/>
            <person name="Larsson K.H."/>
            <person name="Matsuura K."/>
            <person name="Barry K."/>
            <person name="Labutti K."/>
            <person name="Kuo R."/>
            <person name="Ohm R.A."/>
            <person name="Bhattacharya S.S."/>
            <person name="Shirouzu T."/>
            <person name="Yoshinaga Y."/>
            <person name="Martin F.M."/>
            <person name="Grigoriev I.V."/>
            <person name="Hibbett D.S."/>
        </authorList>
    </citation>
    <scope>NUCLEOTIDE SEQUENCE [LARGE SCALE GENOMIC DNA]</scope>
    <source>
        <strain evidence="2 3">CBS 109695</strain>
    </source>
</reference>
<organism evidence="2 3">
    <name type="scientific">Athelia psychrophila</name>
    <dbReference type="NCBI Taxonomy" id="1759441"/>
    <lineage>
        <taxon>Eukaryota</taxon>
        <taxon>Fungi</taxon>
        <taxon>Dikarya</taxon>
        <taxon>Basidiomycota</taxon>
        <taxon>Agaricomycotina</taxon>
        <taxon>Agaricomycetes</taxon>
        <taxon>Agaricomycetidae</taxon>
        <taxon>Atheliales</taxon>
        <taxon>Atheliaceae</taxon>
        <taxon>Athelia</taxon>
    </lineage>
</organism>
<sequence>MLSSISIADLQLLDQARGQFLSENDYGAVDIENTMAEVFGADRRNRDAKEWVKHWAALEIFEEENRDDLSRRDPPKRPWHSSDGPTLSQSEGDVMDVDALSIGPSPSAPGVSLQLLQESSVVRETERELRRHNGNISPRNPLKTGAKFDAICAALVIEVVELSAKNKATTYFYCIALHGPCSRLATHLCQGNARTYRGVR</sequence>
<evidence type="ECO:0000313" key="2">
    <source>
        <dbReference type="EMBL" id="KZP21945.1"/>
    </source>
</evidence>
<protein>
    <submittedName>
        <fullName evidence="2">Uncharacterized protein</fullName>
    </submittedName>
</protein>
<feature type="compositionally biased region" description="Basic and acidic residues" evidence="1">
    <location>
        <begin position="67"/>
        <end position="76"/>
    </location>
</feature>
<dbReference type="Proteomes" id="UP000076532">
    <property type="component" value="Unassembled WGS sequence"/>
</dbReference>
<gene>
    <name evidence="2" type="ORF">FIBSPDRAFT_1043879</name>
</gene>
<evidence type="ECO:0000313" key="3">
    <source>
        <dbReference type="Proteomes" id="UP000076532"/>
    </source>
</evidence>
<proteinExistence type="predicted"/>
<keyword evidence="3" id="KW-1185">Reference proteome</keyword>
<dbReference type="EMBL" id="KV417543">
    <property type="protein sequence ID" value="KZP21945.1"/>
    <property type="molecule type" value="Genomic_DNA"/>
</dbReference>
<dbReference type="OrthoDB" id="3023087at2759"/>
<evidence type="ECO:0000256" key="1">
    <source>
        <dbReference type="SAM" id="MobiDB-lite"/>
    </source>
</evidence>
<name>A0A166KIP4_9AGAM</name>
<feature type="region of interest" description="Disordered" evidence="1">
    <location>
        <begin position="66"/>
        <end position="92"/>
    </location>
</feature>
<accession>A0A166KIP4</accession>